<evidence type="ECO:0000313" key="4">
    <source>
        <dbReference type="Proteomes" id="UP000017700"/>
    </source>
</evidence>
<dbReference type="InterPro" id="IPR013217">
    <property type="entry name" value="Methyltransf_12"/>
</dbReference>
<dbReference type="AlphaFoldDB" id="A0A2I5TPB5"/>
<evidence type="ECO:0000313" key="2">
    <source>
        <dbReference type="EMBL" id="AUH02083.1"/>
    </source>
</evidence>
<dbReference type="KEGG" id="serq:CWC46_21185"/>
<dbReference type="EMBL" id="CP025085">
    <property type="protein sequence ID" value="AUH02083.1"/>
    <property type="molecule type" value="Genomic_DNA"/>
</dbReference>
<accession>A0A2I5TPB5</accession>
<evidence type="ECO:0000259" key="1">
    <source>
        <dbReference type="Pfam" id="PF08242"/>
    </source>
</evidence>
<gene>
    <name evidence="2" type="ORF">CWC46_21185</name>
    <name evidence="3" type="ORF">Ser39006_021180</name>
</gene>
<dbReference type="InterPro" id="IPR029063">
    <property type="entry name" value="SAM-dependent_MTases_sf"/>
</dbReference>
<dbReference type="GO" id="GO:0032259">
    <property type="term" value="P:methylation"/>
    <property type="evidence" value="ECO:0007669"/>
    <property type="project" value="UniProtKB-KW"/>
</dbReference>
<organism evidence="3 4">
    <name type="scientific">Serratia sp. (strain ATCC 39006)</name>
    <name type="common">Prodigiosinella confusarubida</name>
    <dbReference type="NCBI Taxonomy" id="104623"/>
    <lineage>
        <taxon>Bacteria</taxon>
        <taxon>Pseudomonadati</taxon>
        <taxon>Pseudomonadota</taxon>
        <taxon>Gammaproteobacteria</taxon>
        <taxon>Enterobacterales</taxon>
        <taxon>Pectobacteriaceae</taxon>
        <taxon>Prodigiosinella</taxon>
    </lineage>
</organism>
<protein>
    <submittedName>
        <fullName evidence="3">Methyltransferase domain-containing protein</fullName>
    </submittedName>
</protein>
<dbReference type="STRING" id="104623.Ser39006_01273"/>
<reference evidence="3" key="4">
    <citation type="submission" date="2017-11" db="EMBL/GenBank/DDBJ databases">
        <title>Complete genome sequence of Serratia sp. ATCC 39006.</title>
        <authorList>
            <person name="Hampton H.G."/>
            <person name="Jackson S.A."/>
            <person name="Jauregui R."/>
            <person name="Poulter G.T.M."/>
            <person name="Salmond G.P.C."/>
            <person name="Fineran P.C."/>
        </authorList>
    </citation>
    <scope>NUCLEOTIDE SEQUENCE</scope>
    <source>
        <strain evidence="3">ATCC 39006</strain>
    </source>
</reference>
<evidence type="ECO:0000313" key="3">
    <source>
        <dbReference type="EMBL" id="AUH06404.1"/>
    </source>
</evidence>
<reference evidence="3 4" key="1">
    <citation type="journal article" date="2013" name="Genome Announc.">
        <title>Draft genome sequence of Serratia sp. strain ATCC 39006, a model bacterium for analysis of the biosynthesis and regulation of prodigiosin, a carbapenem, and gas vesicles.</title>
        <authorList>
            <person name="Fineran P.C."/>
            <person name="Iglesias Cans M.C."/>
            <person name="Ramsay J.P."/>
            <person name="Wilf N.M."/>
            <person name="Cossyleon D."/>
            <person name="McNeil M.B."/>
            <person name="Williamson N.R."/>
            <person name="Monson R.E."/>
            <person name="Becher S.A."/>
            <person name="Stanton J.A."/>
            <person name="Brugger K."/>
            <person name="Brown S.D."/>
            <person name="Salmond G.P."/>
        </authorList>
    </citation>
    <scope>NUCLEOTIDE SEQUENCE [LARGE SCALE GENOMIC DNA]</scope>
    <source>
        <strain evidence="3">ATCC 39006</strain>
        <strain evidence="4">ATCC 39006 / SC 11482</strain>
    </source>
</reference>
<dbReference type="Proteomes" id="UP000017700">
    <property type="component" value="Chromosome"/>
</dbReference>
<keyword evidence="3" id="KW-0808">Transferase</keyword>
<dbReference type="OrthoDB" id="9805585at2"/>
<dbReference type="RefSeq" id="WP_021014543.1">
    <property type="nucleotide sequence ID" value="NZ_CP025084.1"/>
</dbReference>
<dbReference type="EMBL" id="CP025084">
    <property type="protein sequence ID" value="AUH06404.1"/>
    <property type="molecule type" value="Genomic_DNA"/>
</dbReference>
<dbReference type="GO" id="GO:0008168">
    <property type="term" value="F:methyltransferase activity"/>
    <property type="evidence" value="ECO:0007669"/>
    <property type="project" value="UniProtKB-KW"/>
</dbReference>
<dbReference type="Pfam" id="PF08242">
    <property type="entry name" value="Methyltransf_12"/>
    <property type="match status" value="1"/>
</dbReference>
<reference evidence="2 5" key="3">
    <citation type="submission" date="2017-11" db="EMBL/GenBank/DDBJ databases">
        <title>Complete genome sequence of Serratia sp. ATCC 39006 LacA.</title>
        <authorList>
            <person name="Hampton H.G."/>
            <person name="Jackson S.A."/>
            <person name="Jauregui R."/>
            <person name="Poulter G.T.M."/>
            <person name="Salmond G.P.C."/>
            <person name="Fineran P.C."/>
        </authorList>
    </citation>
    <scope>NUCLEOTIDE SEQUENCE [LARGE SCALE GENOMIC DNA]</scope>
    <source>
        <strain evidence="2 5">ATCC 39006</strain>
    </source>
</reference>
<keyword evidence="3" id="KW-0489">Methyltransferase</keyword>
<evidence type="ECO:0000313" key="5">
    <source>
        <dbReference type="Proteomes" id="UP000233778"/>
    </source>
</evidence>
<dbReference type="Proteomes" id="UP000233778">
    <property type="component" value="Chromosome"/>
</dbReference>
<dbReference type="KEGG" id="sera:Ser39006_021180"/>
<sequence>MLATTFNLMRSKAHFVHQFIKHPRSMGSLTPSSITLCNTMAEGANWSSAMAIAELGAGDGVLTRILLSRMQPQARLDAFEISPSLLIKLRAIDDPRLKVRPCSAEYLAGKYDVIFSGLPLLSLPVSVRDAVLSAVRESLTPDGVFIQFQYTSLTQQDLSRYFIWERTRVLKNIPPAWVYRCMLNYRS</sequence>
<dbReference type="Gene3D" id="3.40.50.150">
    <property type="entry name" value="Vaccinia Virus protein VP39"/>
    <property type="match status" value="1"/>
</dbReference>
<keyword evidence="4" id="KW-1185">Reference proteome</keyword>
<dbReference type="CDD" id="cd02440">
    <property type="entry name" value="AdoMet_MTases"/>
    <property type="match status" value="1"/>
</dbReference>
<proteinExistence type="predicted"/>
<feature type="domain" description="Methyltransferase type 12" evidence="1">
    <location>
        <begin position="54"/>
        <end position="145"/>
    </location>
</feature>
<name>A0A2I5TPB5_SERS3</name>
<dbReference type="SUPFAM" id="SSF53335">
    <property type="entry name" value="S-adenosyl-L-methionine-dependent methyltransferases"/>
    <property type="match status" value="1"/>
</dbReference>
<reference evidence="3" key="2">
    <citation type="submission" date="2013-09" db="EMBL/GenBank/DDBJ databases">
        <authorList>
            <person name="Wang G."/>
            <person name="Yang Y."/>
            <person name="Su Y."/>
        </authorList>
    </citation>
    <scope>NUCLEOTIDE SEQUENCE</scope>
    <source>
        <strain evidence="3">ATCC 39006</strain>
    </source>
</reference>